<reference evidence="3" key="1">
    <citation type="journal article" date="2013" name="Science">
        <title>The Amborella genome and the evolution of flowering plants.</title>
        <authorList>
            <consortium name="Amborella Genome Project"/>
        </authorList>
    </citation>
    <scope>NUCLEOTIDE SEQUENCE [LARGE SCALE GENOMIC DNA]</scope>
</reference>
<protein>
    <submittedName>
        <fullName evidence="2">Uncharacterized protein</fullName>
    </submittedName>
</protein>
<proteinExistence type="predicted"/>
<dbReference type="AlphaFoldDB" id="W1P039"/>
<accession>W1P039</accession>
<dbReference type="Proteomes" id="UP000017836">
    <property type="component" value="Unassembled WGS sequence"/>
</dbReference>
<name>W1P039_AMBTC</name>
<dbReference type="EMBL" id="KI394767">
    <property type="protein sequence ID" value="ERN00999.1"/>
    <property type="molecule type" value="Genomic_DNA"/>
</dbReference>
<evidence type="ECO:0000256" key="1">
    <source>
        <dbReference type="SAM" id="MobiDB-lite"/>
    </source>
</evidence>
<feature type="region of interest" description="Disordered" evidence="1">
    <location>
        <begin position="34"/>
        <end position="73"/>
    </location>
</feature>
<organism evidence="2 3">
    <name type="scientific">Amborella trichopoda</name>
    <dbReference type="NCBI Taxonomy" id="13333"/>
    <lineage>
        <taxon>Eukaryota</taxon>
        <taxon>Viridiplantae</taxon>
        <taxon>Streptophyta</taxon>
        <taxon>Embryophyta</taxon>
        <taxon>Tracheophyta</taxon>
        <taxon>Spermatophyta</taxon>
        <taxon>Magnoliopsida</taxon>
        <taxon>Amborellales</taxon>
        <taxon>Amborellaceae</taxon>
        <taxon>Amborella</taxon>
    </lineage>
</organism>
<feature type="compositionally biased region" description="Basic and acidic residues" evidence="1">
    <location>
        <begin position="44"/>
        <end position="55"/>
    </location>
</feature>
<keyword evidence="3" id="KW-1185">Reference proteome</keyword>
<gene>
    <name evidence="2" type="ORF">AMTR_s00002p00122570</name>
</gene>
<dbReference type="HOGENOM" id="CLU_2708090_0_0_1"/>
<sequence length="73" mass="8313">MFLKDVNERHRVAELSRTWESAPPCRFQQARVSGTKRPIRYGNRRVEPARGHLVEPDMGMGTPVPVPASPCRE</sequence>
<evidence type="ECO:0000313" key="2">
    <source>
        <dbReference type="EMBL" id="ERN00999.1"/>
    </source>
</evidence>
<dbReference type="Gramene" id="ERN00999">
    <property type="protein sequence ID" value="ERN00999"/>
    <property type="gene ID" value="AMTR_s00002p00122570"/>
</dbReference>
<evidence type="ECO:0000313" key="3">
    <source>
        <dbReference type="Proteomes" id="UP000017836"/>
    </source>
</evidence>
<feature type="compositionally biased region" description="Pro residues" evidence="1">
    <location>
        <begin position="64"/>
        <end position="73"/>
    </location>
</feature>